<proteinExistence type="predicted"/>
<evidence type="ECO:0000313" key="2">
    <source>
        <dbReference type="EMBL" id="KZC08181.1"/>
    </source>
</evidence>
<accession>A0A154P8K9</accession>
<reference evidence="2 3" key="1">
    <citation type="submission" date="2015-07" db="EMBL/GenBank/DDBJ databases">
        <title>The genome of Dufourea novaeangliae.</title>
        <authorList>
            <person name="Pan H."/>
            <person name="Kapheim K."/>
        </authorList>
    </citation>
    <scope>NUCLEOTIDE SEQUENCE [LARGE SCALE GENOMIC DNA]</scope>
    <source>
        <strain evidence="2">0120121106</strain>
        <tissue evidence="2">Whole body</tissue>
    </source>
</reference>
<feature type="region of interest" description="Disordered" evidence="1">
    <location>
        <begin position="1"/>
        <end position="20"/>
    </location>
</feature>
<protein>
    <submittedName>
        <fullName evidence="2">Uncharacterized protein</fullName>
    </submittedName>
</protein>
<keyword evidence="3" id="KW-1185">Reference proteome</keyword>
<evidence type="ECO:0000256" key="1">
    <source>
        <dbReference type="SAM" id="MobiDB-lite"/>
    </source>
</evidence>
<dbReference type="EMBL" id="KQ434844">
    <property type="protein sequence ID" value="KZC08181.1"/>
    <property type="molecule type" value="Genomic_DNA"/>
</dbReference>
<organism evidence="2 3">
    <name type="scientific">Dufourea novaeangliae</name>
    <name type="common">Sweat bee</name>
    <dbReference type="NCBI Taxonomy" id="178035"/>
    <lineage>
        <taxon>Eukaryota</taxon>
        <taxon>Metazoa</taxon>
        <taxon>Ecdysozoa</taxon>
        <taxon>Arthropoda</taxon>
        <taxon>Hexapoda</taxon>
        <taxon>Insecta</taxon>
        <taxon>Pterygota</taxon>
        <taxon>Neoptera</taxon>
        <taxon>Endopterygota</taxon>
        <taxon>Hymenoptera</taxon>
        <taxon>Apocrita</taxon>
        <taxon>Aculeata</taxon>
        <taxon>Apoidea</taxon>
        <taxon>Anthophila</taxon>
        <taxon>Halictidae</taxon>
        <taxon>Rophitinae</taxon>
        <taxon>Dufourea</taxon>
    </lineage>
</organism>
<name>A0A154P8K9_DUFNO</name>
<dbReference type="Proteomes" id="UP000076502">
    <property type="component" value="Unassembled WGS sequence"/>
</dbReference>
<gene>
    <name evidence="2" type="ORF">WN55_10052</name>
</gene>
<evidence type="ECO:0000313" key="3">
    <source>
        <dbReference type="Proteomes" id="UP000076502"/>
    </source>
</evidence>
<dbReference type="AlphaFoldDB" id="A0A154P8K9"/>
<sequence>MSELNNMMQISRKRKGKGRTYQERGFRLDSFGVLATTINGCKGRYLCEIVI</sequence>